<dbReference type="Proteomes" id="UP000485880">
    <property type="component" value="Unassembled WGS sequence"/>
</dbReference>
<protein>
    <recommendedName>
        <fullName evidence="4">DUF2474 domain-containing protein</fullName>
    </recommendedName>
</protein>
<name>A0A8B6M1E1_METTU</name>
<dbReference type="EMBL" id="CABFMQ020000001">
    <property type="protein sequence ID" value="VTZ48060.1"/>
    <property type="molecule type" value="Genomic_DNA"/>
</dbReference>
<accession>A0A8B6M1E1</accession>
<dbReference type="Pfam" id="PF10617">
    <property type="entry name" value="DUF2474"/>
    <property type="match status" value="1"/>
</dbReference>
<evidence type="ECO:0000256" key="1">
    <source>
        <dbReference type="SAM" id="Phobius"/>
    </source>
</evidence>
<keyword evidence="1" id="KW-0472">Membrane</keyword>
<organism evidence="2 3">
    <name type="scientific">Methylocella tundrae</name>
    <dbReference type="NCBI Taxonomy" id="227605"/>
    <lineage>
        <taxon>Bacteria</taxon>
        <taxon>Pseudomonadati</taxon>
        <taxon>Pseudomonadota</taxon>
        <taxon>Alphaproteobacteria</taxon>
        <taxon>Hyphomicrobiales</taxon>
        <taxon>Beijerinckiaceae</taxon>
        <taxon>Methylocella</taxon>
    </lineage>
</organism>
<evidence type="ECO:0000313" key="3">
    <source>
        <dbReference type="Proteomes" id="UP000485880"/>
    </source>
</evidence>
<sequence>MAIIEPRASGKGWLRRVGWFVLIWALSVGALAIVALILRAILTAAGLRA</sequence>
<dbReference type="AlphaFoldDB" id="A0A8B6M1E1"/>
<reference evidence="2 3" key="1">
    <citation type="submission" date="2019-05" db="EMBL/GenBank/DDBJ databases">
        <authorList>
            <person name="Farhan Ul Haque M."/>
        </authorList>
    </citation>
    <scope>NUCLEOTIDE SEQUENCE [LARGE SCALE GENOMIC DNA]</scope>
    <source>
        <strain evidence="2">2</strain>
    </source>
</reference>
<evidence type="ECO:0008006" key="4">
    <source>
        <dbReference type="Google" id="ProtNLM"/>
    </source>
</evidence>
<proteinExistence type="predicted"/>
<keyword evidence="1" id="KW-1133">Transmembrane helix</keyword>
<dbReference type="RefSeq" id="WP_174510724.1">
    <property type="nucleotide sequence ID" value="NZ_CABFMQ020000001.1"/>
</dbReference>
<keyword evidence="3" id="KW-1185">Reference proteome</keyword>
<gene>
    <name evidence="2" type="ORF">MPC4_10010</name>
</gene>
<feature type="transmembrane region" description="Helical" evidence="1">
    <location>
        <begin position="17"/>
        <end position="42"/>
    </location>
</feature>
<comment type="caution">
    <text evidence="2">The sequence shown here is derived from an EMBL/GenBank/DDBJ whole genome shotgun (WGS) entry which is preliminary data.</text>
</comment>
<evidence type="ECO:0000313" key="2">
    <source>
        <dbReference type="EMBL" id="VTZ48060.1"/>
    </source>
</evidence>
<keyword evidence="1" id="KW-0812">Transmembrane</keyword>
<dbReference type="InterPro" id="IPR018895">
    <property type="entry name" value="DUF2474"/>
</dbReference>